<organism evidence="2 3">
    <name type="scientific">Actinoallomurus vinaceus</name>
    <dbReference type="NCBI Taxonomy" id="1080074"/>
    <lineage>
        <taxon>Bacteria</taxon>
        <taxon>Bacillati</taxon>
        <taxon>Actinomycetota</taxon>
        <taxon>Actinomycetes</taxon>
        <taxon>Streptosporangiales</taxon>
        <taxon>Thermomonosporaceae</taxon>
        <taxon>Actinoallomurus</taxon>
    </lineage>
</organism>
<dbReference type="EMBL" id="BAABHK010000001">
    <property type="protein sequence ID" value="GAA4621373.1"/>
    <property type="molecule type" value="Genomic_DNA"/>
</dbReference>
<dbReference type="RefSeq" id="WP_345429334.1">
    <property type="nucleotide sequence ID" value="NZ_BAABHK010000001.1"/>
</dbReference>
<feature type="compositionally biased region" description="Low complexity" evidence="1">
    <location>
        <begin position="63"/>
        <end position="76"/>
    </location>
</feature>
<name>A0ABP8U351_9ACTN</name>
<feature type="compositionally biased region" description="Gly residues" evidence="1">
    <location>
        <begin position="85"/>
        <end position="112"/>
    </location>
</feature>
<accession>A0ABP8U351</accession>
<feature type="compositionally biased region" description="Gly residues" evidence="1">
    <location>
        <begin position="122"/>
        <end position="135"/>
    </location>
</feature>
<gene>
    <name evidence="2" type="ORF">GCM10023196_009280</name>
</gene>
<feature type="region of interest" description="Disordered" evidence="1">
    <location>
        <begin position="1"/>
        <end position="162"/>
    </location>
</feature>
<evidence type="ECO:0000313" key="2">
    <source>
        <dbReference type="EMBL" id="GAA4621373.1"/>
    </source>
</evidence>
<feature type="compositionally biased region" description="Low complexity" evidence="1">
    <location>
        <begin position="1"/>
        <end position="10"/>
    </location>
</feature>
<reference evidence="3" key="1">
    <citation type="journal article" date="2019" name="Int. J. Syst. Evol. Microbiol.">
        <title>The Global Catalogue of Microorganisms (GCM) 10K type strain sequencing project: providing services to taxonomists for standard genome sequencing and annotation.</title>
        <authorList>
            <consortium name="The Broad Institute Genomics Platform"/>
            <consortium name="The Broad Institute Genome Sequencing Center for Infectious Disease"/>
            <person name="Wu L."/>
            <person name="Ma J."/>
        </authorList>
    </citation>
    <scope>NUCLEOTIDE SEQUENCE [LARGE SCALE GENOMIC DNA]</scope>
    <source>
        <strain evidence="3">JCM 17939</strain>
    </source>
</reference>
<keyword evidence="3" id="KW-1185">Reference proteome</keyword>
<proteinExistence type="predicted"/>
<feature type="compositionally biased region" description="Pro residues" evidence="1">
    <location>
        <begin position="13"/>
        <end position="22"/>
    </location>
</feature>
<dbReference type="Proteomes" id="UP001501442">
    <property type="component" value="Unassembled WGS sequence"/>
</dbReference>
<feature type="region of interest" description="Disordered" evidence="1">
    <location>
        <begin position="189"/>
        <end position="238"/>
    </location>
</feature>
<evidence type="ECO:0000256" key="1">
    <source>
        <dbReference type="SAM" id="MobiDB-lite"/>
    </source>
</evidence>
<protein>
    <submittedName>
        <fullName evidence="2">Uncharacterized protein</fullName>
    </submittedName>
</protein>
<feature type="compositionally biased region" description="Low complexity" evidence="1">
    <location>
        <begin position="199"/>
        <end position="216"/>
    </location>
</feature>
<comment type="caution">
    <text evidence="2">The sequence shown here is derived from an EMBL/GenBank/DDBJ whole genome shotgun (WGS) entry which is preliminary data.</text>
</comment>
<sequence length="404" mass="40646">MAFPGDKQQPGGWGPPQPPQSPYGPAEDQANGGGSLFDRPYGAGPRQDEEPANRYGGPPSYDQAPPYGAQQPGGPEQETRFHGQEAGGYGSGPGGPAEGPYGGGAGGYGSGPGDSTENPYGAGTGGYGPPGGPGRYGEVPGAYGDDAASFAPGGEERSGSGKKPLIIGAAVAAGVVVLGGGAAFALSGGGGDDKPKPPAASTKAAAAPKQSPTANPTPTPTETGKGERLASRATDPKPLTLSEIFKNRKFKAGGRSYVLTAWRSESSCAKGVHGTTFVKAVKRAGCTQVLRATFSNGKFVGTIGVLNLKTDSVASAAQKASRPKDAYVLPLPGTGSTSKVGKGLSLTTADPEGHYLIMSWVQYPTGKKIATSDYSGVTAFVQNATVGSNLRPALNYRSMVGKPA</sequence>
<evidence type="ECO:0000313" key="3">
    <source>
        <dbReference type="Proteomes" id="UP001501442"/>
    </source>
</evidence>